<dbReference type="AlphaFoldDB" id="A0AA48GNQ2"/>
<dbReference type="PANTHER" id="PTHR43289:SF6">
    <property type="entry name" value="SERINE_THREONINE-PROTEIN KINASE NEKL-3"/>
    <property type="match status" value="1"/>
</dbReference>
<protein>
    <recommendedName>
        <fullName evidence="7">Protein kinase domain-containing protein</fullName>
    </recommendedName>
</protein>
<evidence type="ECO:0000256" key="5">
    <source>
        <dbReference type="PROSITE-ProRule" id="PRU10141"/>
    </source>
</evidence>
<keyword evidence="1" id="KW-0808">Transferase</keyword>
<keyword evidence="2 5" id="KW-0547">Nucleotide-binding</keyword>
<dbReference type="RefSeq" id="WP_316414077.1">
    <property type="nucleotide sequence ID" value="NZ_AP027080.1"/>
</dbReference>
<evidence type="ECO:0000313" key="9">
    <source>
        <dbReference type="Proteomes" id="UP001238179"/>
    </source>
</evidence>
<keyword evidence="9" id="KW-1185">Reference proteome</keyword>
<dbReference type="CDD" id="cd14014">
    <property type="entry name" value="STKc_PknB_like"/>
    <property type="match status" value="1"/>
</dbReference>
<feature type="region of interest" description="Disordered" evidence="6">
    <location>
        <begin position="229"/>
        <end position="250"/>
    </location>
</feature>
<dbReference type="GO" id="GO:0004674">
    <property type="term" value="F:protein serine/threonine kinase activity"/>
    <property type="evidence" value="ECO:0007669"/>
    <property type="project" value="TreeGrafter"/>
</dbReference>
<dbReference type="GO" id="GO:0005524">
    <property type="term" value="F:ATP binding"/>
    <property type="evidence" value="ECO:0007669"/>
    <property type="project" value="UniProtKB-UniRule"/>
</dbReference>
<name>A0AA48GNQ2_9BACT</name>
<dbReference type="SMART" id="SM00220">
    <property type="entry name" value="S_TKc"/>
    <property type="match status" value="1"/>
</dbReference>
<dbReference type="Gene3D" id="1.10.510.10">
    <property type="entry name" value="Transferase(Phosphotransferase) domain 1"/>
    <property type="match status" value="1"/>
</dbReference>
<dbReference type="Proteomes" id="UP001238179">
    <property type="component" value="Chromosome"/>
</dbReference>
<gene>
    <name evidence="8" type="ORF">METEAL_03660</name>
</gene>
<evidence type="ECO:0000259" key="7">
    <source>
        <dbReference type="PROSITE" id="PS50011"/>
    </source>
</evidence>
<evidence type="ECO:0000313" key="8">
    <source>
        <dbReference type="EMBL" id="BDU71192.1"/>
    </source>
</evidence>
<dbReference type="PROSITE" id="PS00108">
    <property type="entry name" value="PROTEIN_KINASE_ST"/>
    <property type="match status" value="1"/>
</dbReference>
<dbReference type="PROSITE" id="PS00107">
    <property type="entry name" value="PROTEIN_KINASE_ATP"/>
    <property type="match status" value="1"/>
</dbReference>
<dbReference type="Gene3D" id="3.30.200.20">
    <property type="entry name" value="Phosphorylase Kinase, domain 1"/>
    <property type="match status" value="1"/>
</dbReference>
<keyword evidence="3" id="KW-0418">Kinase</keyword>
<evidence type="ECO:0000256" key="4">
    <source>
        <dbReference type="ARBA" id="ARBA00022840"/>
    </source>
</evidence>
<dbReference type="InterPro" id="IPR000719">
    <property type="entry name" value="Prot_kinase_dom"/>
</dbReference>
<evidence type="ECO:0000256" key="1">
    <source>
        <dbReference type="ARBA" id="ARBA00022679"/>
    </source>
</evidence>
<dbReference type="PANTHER" id="PTHR43289">
    <property type="entry name" value="MITOGEN-ACTIVATED PROTEIN KINASE KINASE KINASE 20-RELATED"/>
    <property type="match status" value="1"/>
</dbReference>
<dbReference type="InterPro" id="IPR017441">
    <property type="entry name" value="Protein_kinase_ATP_BS"/>
</dbReference>
<evidence type="ECO:0000256" key="6">
    <source>
        <dbReference type="SAM" id="MobiDB-lite"/>
    </source>
</evidence>
<dbReference type="Pfam" id="PF00069">
    <property type="entry name" value="Pkinase"/>
    <property type="match status" value="1"/>
</dbReference>
<dbReference type="PROSITE" id="PS50011">
    <property type="entry name" value="PROTEIN_KINASE_DOM"/>
    <property type="match status" value="1"/>
</dbReference>
<dbReference type="KEGG" id="msil:METEAL_03660"/>
<dbReference type="EMBL" id="AP027080">
    <property type="protein sequence ID" value="BDU71192.1"/>
    <property type="molecule type" value="Genomic_DNA"/>
</dbReference>
<sequence length="681" mass="75020">MEAPPTSRCPPEAGPFTRPAWALEGRRLGRYRLGPSLGRGGMGEVFRAWDTLLDRQVAIKTLAAPDPAAILRFMKEAQLQARVSHPNVCRIFDVDVSDNVPFIAMQLVPGPSLAQAAPGLSPREAVEILATVAVAMHSAHRVGLIHRDLKPSNILLERSPAGPWVPYVADFGLAKDLAEEGLTLAHGVLGTPSFMAPEQKAGEGELIGPPTDVYALGATLCAVLDLDRRGGGEERTRPGRAPLAEATGSQPSWPGLPRKLRAILVRCLEDRPQDRYATAGALAEDFRRYLDGEPLLAYRPDWFRRARRRVRRHPAWTASLCISLLLGVAFALWSSRLAAASQRRTVLALRFAHDAKELETRMALARLYPPHDLRPLLAGMFEGVTEIQKDIAHLGPEARGPGNLALGRVYLSMRYLEPALASLEAAWDGGYRTPEVAYALCRTHSEFYLRVTEHEQLGDLPPAPGTAARHLQAARDFLAQAAGASWEPQELCCARILTFDHRGAEALAMARALFLKNRWLHEAKVEEARALASLGLERQRAGDARGALDHYRLADAAARAAQAIAPSDVTGWLASADWRFRWLETPGLPPEEALRMWKETEGLLDTALTIRPGNPRAISGKVHVILARARLLKALGRDPRPELARAERFLHAAQHHPFFRWLVPVKEDLIGRTRKELARLS</sequence>
<proteinExistence type="predicted"/>
<feature type="binding site" evidence="5">
    <location>
        <position position="60"/>
    </location>
    <ligand>
        <name>ATP</name>
        <dbReference type="ChEBI" id="CHEBI:30616"/>
    </ligand>
</feature>
<accession>A0AA48GNQ2</accession>
<dbReference type="InterPro" id="IPR011009">
    <property type="entry name" value="Kinase-like_dom_sf"/>
</dbReference>
<dbReference type="SUPFAM" id="SSF56112">
    <property type="entry name" value="Protein kinase-like (PK-like)"/>
    <property type="match status" value="1"/>
</dbReference>
<feature type="domain" description="Protein kinase" evidence="7">
    <location>
        <begin position="31"/>
        <end position="290"/>
    </location>
</feature>
<keyword evidence="4 5" id="KW-0067">ATP-binding</keyword>
<reference evidence="9" key="1">
    <citation type="journal article" date="2023" name="Int. J. Syst. Evol. Microbiol.">
        <title>Mesoterricola silvestris gen. nov., sp. nov., Mesoterricola sediminis sp. nov., Geothrix oryzae sp. nov., Geothrix edaphica sp. nov., Geothrix rubra sp. nov., and Geothrix limicola sp. nov., six novel members of Acidobacteriota isolated from soils.</title>
        <authorList>
            <person name="Itoh H."/>
            <person name="Sugisawa Y."/>
            <person name="Mise K."/>
            <person name="Xu Z."/>
            <person name="Kuniyasu M."/>
            <person name="Ushijima N."/>
            <person name="Kawano K."/>
            <person name="Kobayashi E."/>
            <person name="Shiratori Y."/>
            <person name="Masuda Y."/>
            <person name="Senoo K."/>
        </authorList>
    </citation>
    <scope>NUCLEOTIDE SEQUENCE [LARGE SCALE GENOMIC DNA]</scope>
    <source>
        <strain evidence="9">W79</strain>
    </source>
</reference>
<dbReference type="InterPro" id="IPR008271">
    <property type="entry name" value="Ser/Thr_kinase_AS"/>
</dbReference>
<evidence type="ECO:0000256" key="2">
    <source>
        <dbReference type="ARBA" id="ARBA00022741"/>
    </source>
</evidence>
<evidence type="ECO:0000256" key="3">
    <source>
        <dbReference type="ARBA" id="ARBA00022777"/>
    </source>
</evidence>
<organism evidence="8 9">
    <name type="scientific">Mesoterricola silvestris</name>
    <dbReference type="NCBI Taxonomy" id="2927979"/>
    <lineage>
        <taxon>Bacteria</taxon>
        <taxon>Pseudomonadati</taxon>
        <taxon>Acidobacteriota</taxon>
        <taxon>Holophagae</taxon>
        <taxon>Holophagales</taxon>
        <taxon>Holophagaceae</taxon>
        <taxon>Mesoterricola</taxon>
    </lineage>
</organism>